<dbReference type="InterPro" id="IPR050131">
    <property type="entry name" value="Peptidase_S8_subtilisin-like"/>
</dbReference>
<dbReference type="PANTHER" id="PTHR43806:SF66">
    <property type="entry name" value="SERIN ENDOPEPTIDASE"/>
    <property type="match status" value="1"/>
</dbReference>
<dbReference type="OrthoDB" id="10256524at2759"/>
<dbReference type="PRINTS" id="PR00723">
    <property type="entry name" value="SUBTILISIN"/>
</dbReference>
<keyword evidence="2" id="KW-0645">Protease</keyword>
<dbReference type="EMBL" id="KV875109">
    <property type="protein sequence ID" value="OIW23033.1"/>
    <property type="molecule type" value="Genomic_DNA"/>
</dbReference>
<dbReference type="InterPro" id="IPR000209">
    <property type="entry name" value="Peptidase_S8/S53_dom"/>
</dbReference>
<accession>A0A1J7IPI5</accession>
<dbReference type="Proteomes" id="UP000182658">
    <property type="component" value="Unassembled WGS sequence"/>
</dbReference>
<dbReference type="InterPro" id="IPR015500">
    <property type="entry name" value="Peptidase_S8_subtilisin-rel"/>
</dbReference>
<dbReference type="GO" id="GO:0006508">
    <property type="term" value="P:proteolysis"/>
    <property type="evidence" value="ECO:0007669"/>
    <property type="project" value="UniProtKB-KW"/>
</dbReference>
<dbReference type="PANTHER" id="PTHR43806">
    <property type="entry name" value="PEPTIDASE S8"/>
    <property type="match status" value="1"/>
</dbReference>
<evidence type="ECO:0000256" key="3">
    <source>
        <dbReference type="ARBA" id="ARBA00022801"/>
    </source>
</evidence>
<comment type="caution">
    <text evidence="5">Lacks conserved residue(s) required for the propagation of feature annotation.</text>
</comment>
<dbReference type="GO" id="GO:0004252">
    <property type="term" value="F:serine-type endopeptidase activity"/>
    <property type="evidence" value="ECO:0007669"/>
    <property type="project" value="InterPro"/>
</dbReference>
<dbReference type="InterPro" id="IPR022398">
    <property type="entry name" value="Peptidase_S8_His-AS"/>
</dbReference>
<protein>
    <submittedName>
        <fullName evidence="8">Subtilisin-like protein</fullName>
    </submittedName>
</protein>
<gene>
    <name evidence="8" type="ORF">CONLIGDRAFT_586427</name>
</gene>
<dbReference type="PROSITE" id="PS00137">
    <property type="entry name" value="SUBTILASE_HIS"/>
    <property type="match status" value="1"/>
</dbReference>
<dbReference type="Pfam" id="PF00082">
    <property type="entry name" value="Peptidase_S8"/>
    <property type="match status" value="1"/>
</dbReference>
<evidence type="ECO:0000313" key="9">
    <source>
        <dbReference type="Proteomes" id="UP000182658"/>
    </source>
</evidence>
<feature type="chain" id="PRO_5012272738" evidence="6">
    <location>
        <begin position="19"/>
        <end position="252"/>
    </location>
</feature>
<evidence type="ECO:0000256" key="2">
    <source>
        <dbReference type="ARBA" id="ARBA00022670"/>
    </source>
</evidence>
<evidence type="ECO:0000259" key="7">
    <source>
        <dbReference type="Pfam" id="PF00082"/>
    </source>
</evidence>
<keyword evidence="3" id="KW-0378">Hydrolase</keyword>
<dbReference type="InterPro" id="IPR036852">
    <property type="entry name" value="Peptidase_S8/S53_dom_sf"/>
</dbReference>
<dbReference type="Gene3D" id="3.40.50.200">
    <property type="entry name" value="Peptidase S8/S53 domain"/>
    <property type="match status" value="1"/>
</dbReference>
<dbReference type="SUPFAM" id="SSF52743">
    <property type="entry name" value="Subtilisin-like"/>
    <property type="match status" value="1"/>
</dbReference>
<keyword evidence="4" id="KW-0720">Serine protease</keyword>
<keyword evidence="9" id="KW-1185">Reference proteome</keyword>
<feature type="signal peptide" evidence="6">
    <location>
        <begin position="1"/>
        <end position="18"/>
    </location>
</feature>
<name>A0A1J7IPI5_9PEZI</name>
<keyword evidence="6" id="KW-0732">Signal</keyword>
<dbReference type="InParanoid" id="A0A1J7IPI5"/>
<evidence type="ECO:0000313" key="8">
    <source>
        <dbReference type="EMBL" id="OIW23033.1"/>
    </source>
</evidence>
<sequence>MRLQHLFVVLLPLGGVDALSHKLQPLNSTAIAPKKFILEAAQGTDIDALSAKVKASGATILRTFNTDIFTGLSIESTKANVDTLQAVQEVSQAWTVGRIQLSPFKPSATFSDDAAAANYSVHSFTGVDKAHAAGIFGKGVVVAVVDTGTDYLHPALGGGFGPGFKVAGGADLVGDGQWPESGPKAPDSDPLDDLGHGTHVAGIIAGKSEWFTGVAPEATLLSFKVFAYIDSTDEDTLIDAFLQAYEAGVSLV</sequence>
<dbReference type="PROSITE" id="PS51892">
    <property type="entry name" value="SUBTILASE"/>
    <property type="match status" value="1"/>
</dbReference>
<reference evidence="8 9" key="1">
    <citation type="submission" date="2016-10" db="EMBL/GenBank/DDBJ databases">
        <title>Draft genome sequence of Coniochaeta ligniaria NRRL30616, a lignocellulolytic fungus for bioabatement of inhibitors in plant biomass hydrolysates.</title>
        <authorList>
            <consortium name="DOE Joint Genome Institute"/>
            <person name="Jimenez D.J."/>
            <person name="Hector R.E."/>
            <person name="Riley R."/>
            <person name="Sun H."/>
            <person name="Grigoriev I.V."/>
            <person name="Van Elsas J.D."/>
            <person name="Nichols N.N."/>
        </authorList>
    </citation>
    <scope>NUCLEOTIDE SEQUENCE [LARGE SCALE GENOMIC DNA]</scope>
    <source>
        <strain evidence="8 9">NRRL 30616</strain>
    </source>
</reference>
<proteinExistence type="inferred from homology"/>
<comment type="similarity">
    <text evidence="1 5">Belongs to the peptidase S8 family.</text>
</comment>
<organism evidence="8 9">
    <name type="scientific">Coniochaeta ligniaria NRRL 30616</name>
    <dbReference type="NCBI Taxonomy" id="1408157"/>
    <lineage>
        <taxon>Eukaryota</taxon>
        <taxon>Fungi</taxon>
        <taxon>Dikarya</taxon>
        <taxon>Ascomycota</taxon>
        <taxon>Pezizomycotina</taxon>
        <taxon>Sordariomycetes</taxon>
        <taxon>Sordariomycetidae</taxon>
        <taxon>Coniochaetales</taxon>
        <taxon>Coniochaetaceae</taxon>
        <taxon>Coniochaeta</taxon>
    </lineage>
</organism>
<dbReference type="AlphaFoldDB" id="A0A1J7IPI5"/>
<evidence type="ECO:0000256" key="1">
    <source>
        <dbReference type="ARBA" id="ARBA00011073"/>
    </source>
</evidence>
<evidence type="ECO:0000256" key="6">
    <source>
        <dbReference type="SAM" id="SignalP"/>
    </source>
</evidence>
<evidence type="ECO:0000256" key="4">
    <source>
        <dbReference type="ARBA" id="ARBA00022825"/>
    </source>
</evidence>
<dbReference type="STRING" id="1408157.A0A1J7IPI5"/>
<evidence type="ECO:0000256" key="5">
    <source>
        <dbReference type="PROSITE-ProRule" id="PRU01240"/>
    </source>
</evidence>
<feature type="domain" description="Peptidase S8/S53" evidence="7">
    <location>
        <begin position="137"/>
        <end position="236"/>
    </location>
</feature>